<gene>
    <name evidence="4" type="ORF">IAC07_08055</name>
</gene>
<organism evidence="4 5">
    <name type="scientific">Candidatus Cryptobacteroides gallistercoris</name>
    <dbReference type="NCBI Taxonomy" id="2840765"/>
    <lineage>
        <taxon>Bacteria</taxon>
        <taxon>Pseudomonadati</taxon>
        <taxon>Bacteroidota</taxon>
        <taxon>Bacteroidia</taxon>
        <taxon>Bacteroidales</taxon>
        <taxon>Candidatus Cryptobacteroides</taxon>
    </lineage>
</organism>
<reference evidence="4" key="2">
    <citation type="journal article" date="2021" name="PeerJ">
        <title>Extensive microbial diversity within the chicken gut microbiome revealed by metagenomics and culture.</title>
        <authorList>
            <person name="Gilroy R."/>
            <person name="Ravi A."/>
            <person name="Getino M."/>
            <person name="Pursley I."/>
            <person name="Horton D.L."/>
            <person name="Alikhan N.F."/>
            <person name="Baker D."/>
            <person name="Gharbi K."/>
            <person name="Hall N."/>
            <person name="Watson M."/>
            <person name="Adriaenssens E.M."/>
            <person name="Foster-Nyarko E."/>
            <person name="Jarju S."/>
            <person name="Secka A."/>
            <person name="Antonio M."/>
            <person name="Oren A."/>
            <person name="Chaudhuri R.R."/>
            <person name="La Ragione R."/>
            <person name="Hildebrand F."/>
            <person name="Pallen M.J."/>
        </authorList>
    </citation>
    <scope>NUCLEOTIDE SEQUENCE</scope>
    <source>
        <strain evidence="4">F1-3629</strain>
    </source>
</reference>
<sequence length="352" mass="40618">MHSTEKISVIIPVYNAEKYLEKSVRSVMEQAYGNLEIICVNDGSTDGSAEILSRLQSEDPRVVVVDKANGGLGDARNAGLAVATSEWISFLDSDDFLCADAFESISAVFPENPDLICFGTRIVTEDGSEPALSDRKYYAVRFSGNVEINDSVIKKTDGSVCNKMFRKSILDSNGIRFARIYYEDFVFTMQYFFCIRQAYYFKDKFYNYLRHSGSIMTTTFVRTPRAIDHLRGIGYLFAFVVGKGLHKSHEIMLSHIFVSYYWLSVKYSVQEKQEEIVGCAAEIYDKYDFLRQHVSRKLVNRTVCYEMKSRRHLVSGLLQILFCARREYFHYRQYKVVRLFNLIVYKKLIPEA</sequence>
<name>A0A940IGH1_9BACT</name>
<dbReference type="InterPro" id="IPR029044">
    <property type="entry name" value="Nucleotide-diphossugar_trans"/>
</dbReference>
<dbReference type="PANTHER" id="PTHR22916">
    <property type="entry name" value="GLYCOSYLTRANSFERASE"/>
    <property type="match status" value="1"/>
</dbReference>
<evidence type="ECO:0000259" key="3">
    <source>
        <dbReference type="Pfam" id="PF00535"/>
    </source>
</evidence>
<dbReference type="Gene3D" id="3.90.550.10">
    <property type="entry name" value="Spore Coat Polysaccharide Biosynthesis Protein SpsA, Chain A"/>
    <property type="match status" value="1"/>
</dbReference>
<reference evidence="4" key="1">
    <citation type="submission" date="2020-10" db="EMBL/GenBank/DDBJ databases">
        <authorList>
            <person name="Gilroy R."/>
        </authorList>
    </citation>
    <scope>NUCLEOTIDE SEQUENCE</scope>
    <source>
        <strain evidence="4">F1-3629</strain>
    </source>
</reference>
<comment type="caution">
    <text evidence="4">The sequence shown here is derived from an EMBL/GenBank/DDBJ whole genome shotgun (WGS) entry which is preliminary data.</text>
</comment>
<feature type="domain" description="Glycosyltransferase 2-like" evidence="3">
    <location>
        <begin position="8"/>
        <end position="171"/>
    </location>
</feature>
<proteinExistence type="predicted"/>
<dbReference type="CDD" id="cd00761">
    <property type="entry name" value="Glyco_tranf_GTA_type"/>
    <property type="match status" value="1"/>
</dbReference>
<dbReference type="Proteomes" id="UP000771749">
    <property type="component" value="Unassembled WGS sequence"/>
</dbReference>
<dbReference type="EMBL" id="JADIMJ010000123">
    <property type="protein sequence ID" value="MBO8454656.1"/>
    <property type="molecule type" value="Genomic_DNA"/>
</dbReference>
<dbReference type="SUPFAM" id="SSF53448">
    <property type="entry name" value="Nucleotide-diphospho-sugar transferases"/>
    <property type="match status" value="1"/>
</dbReference>
<dbReference type="Pfam" id="PF00535">
    <property type="entry name" value="Glycos_transf_2"/>
    <property type="match status" value="1"/>
</dbReference>
<keyword evidence="2" id="KW-0808">Transferase</keyword>
<evidence type="ECO:0000313" key="4">
    <source>
        <dbReference type="EMBL" id="MBO8454656.1"/>
    </source>
</evidence>
<protein>
    <submittedName>
        <fullName evidence="4">Glycosyltransferase</fullName>
    </submittedName>
</protein>
<dbReference type="AlphaFoldDB" id="A0A940IGH1"/>
<evidence type="ECO:0000313" key="5">
    <source>
        <dbReference type="Proteomes" id="UP000771749"/>
    </source>
</evidence>
<keyword evidence="1" id="KW-0328">Glycosyltransferase</keyword>
<evidence type="ECO:0000256" key="2">
    <source>
        <dbReference type="ARBA" id="ARBA00022679"/>
    </source>
</evidence>
<evidence type="ECO:0000256" key="1">
    <source>
        <dbReference type="ARBA" id="ARBA00022676"/>
    </source>
</evidence>
<dbReference type="PANTHER" id="PTHR22916:SF51">
    <property type="entry name" value="GLYCOSYLTRANSFERASE EPSH-RELATED"/>
    <property type="match status" value="1"/>
</dbReference>
<dbReference type="InterPro" id="IPR001173">
    <property type="entry name" value="Glyco_trans_2-like"/>
</dbReference>
<accession>A0A940IGH1</accession>
<dbReference type="GO" id="GO:0016758">
    <property type="term" value="F:hexosyltransferase activity"/>
    <property type="evidence" value="ECO:0007669"/>
    <property type="project" value="UniProtKB-ARBA"/>
</dbReference>